<feature type="transmembrane region" description="Helical" evidence="7">
    <location>
        <begin position="21"/>
        <end position="48"/>
    </location>
</feature>
<gene>
    <name evidence="8" type="ORF">ACFQ3J_17190</name>
</gene>
<feature type="transmembrane region" description="Helical" evidence="7">
    <location>
        <begin position="281"/>
        <end position="301"/>
    </location>
</feature>
<comment type="caution">
    <text evidence="8">The sequence shown here is derived from an EMBL/GenBank/DDBJ whole genome shotgun (WGS) entry which is preliminary data.</text>
</comment>
<keyword evidence="9" id="KW-1185">Reference proteome</keyword>
<keyword evidence="5 7" id="KW-1133">Transmembrane helix</keyword>
<feature type="transmembrane region" description="Helical" evidence="7">
    <location>
        <begin position="87"/>
        <end position="112"/>
    </location>
</feature>
<dbReference type="RefSeq" id="WP_251582999.1">
    <property type="nucleotide sequence ID" value="NZ_JBHTKX010000002.1"/>
</dbReference>
<feature type="transmembrane region" description="Helical" evidence="7">
    <location>
        <begin position="313"/>
        <end position="330"/>
    </location>
</feature>
<feature type="transmembrane region" description="Helical" evidence="7">
    <location>
        <begin position="158"/>
        <end position="182"/>
    </location>
</feature>
<feature type="transmembrane region" description="Helical" evidence="7">
    <location>
        <begin position="54"/>
        <end position="75"/>
    </location>
</feature>
<dbReference type="Proteomes" id="UP001597169">
    <property type="component" value="Unassembled WGS sequence"/>
</dbReference>
<evidence type="ECO:0000256" key="1">
    <source>
        <dbReference type="ARBA" id="ARBA00004651"/>
    </source>
</evidence>
<keyword evidence="4 7" id="KW-0812">Transmembrane</keyword>
<evidence type="ECO:0000313" key="8">
    <source>
        <dbReference type="EMBL" id="MFD1129905.1"/>
    </source>
</evidence>
<name>A0ABW3PY11_9BACL</name>
<evidence type="ECO:0000256" key="3">
    <source>
        <dbReference type="ARBA" id="ARBA00022475"/>
    </source>
</evidence>
<evidence type="ECO:0000313" key="9">
    <source>
        <dbReference type="Proteomes" id="UP001597169"/>
    </source>
</evidence>
<evidence type="ECO:0000256" key="6">
    <source>
        <dbReference type="ARBA" id="ARBA00023136"/>
    </source>
</evidence>
<proteinExistence type="predicted"/>
<dbReference type="Pfam" id="PF07690">
    <property type="entry name" value="MFS_1"/>
    <property type="match status" value="1"/>
</dbReference>
<dbReference type="CDD" id="cd06173">
    <property type="entry name" value="MFS_MefA_like"/>
    <property type="match status" value="1"/>
</dbReference>
<accession>A0ABW3PY11</accession>
<dbReference type="Gene3D" id="1.20.1250.20">
    <property type="entry name" value="MFS general substrate transporter like domains"/>
    <property type="match status" value="1"/>
</dbReference>
<dbReference type="PANTHER" id="PTHR43266">
    <property type="entry name" value="MACROLIDE-EFFLUX PROTEIN"/>
    <property type="match status" value="1"/>
</dbReference>
<evidence type="ECO:0000256" key="7">
    <source>
        <dbReference type="SAM" id="Phobius"/>
    </source>
</evidence>
<organism evidence="8 9">
    <name type="scientific">Paenibacillus provencensis</name>
    <dbReference type="NCBI Taxonomy" id="441151"/>
    <lineage>
        <taxon>Bacteria</taxon>
        <taxon>Bacillati</taxon>
        <taxon>Bacillota</taxon>
        <taxon>Bacilli</taxon>
        <taxon>Bacillales</taxon>
        <taxon>Paenibacillaceae</taxon>
        <taxon>Paenibacillus</taxon>
    </lineage>
</organism>
<feature type="transmembrane region" description="Helical" evidence="7">
    <location>
        <begin position="336"/>
        <end position="355"/>
    </location>
</feature>
<keyword evidence="6 7" id="KW-0472">Membrane</keyword>
<feature type="transmembrane region" description="Helical" evidence="7">
    <location>
        <begin position="246"/>
        <end position="269"/>
    </location>
</feature>
<evidence type="ECO:0000256" key="5">
    <source>
        <dbReference type="ARBA" id="ARBA00022989"/>
    </source>
</evidence>
<comment type="subcellular location">
    <subcellularLocation>
        <location evidence="1">Cell membrane</location>
        <topology evidence="1">Multi-pass membrane protein</topology>
    </subcellularLocation>
</comment>
<feature type="transmembrane region" description="Helical" evidence="7">
    <location>
        <begin position="376"/>
        <end position="398"/>
    </location>
</feature>
<dbReference type="InterPro" id="IPR011701">
    <property type="entry name" value="MFS"/>
</dbReference>
<dbReference type="PANTHER" id="PTHR43266:SF2">
    <property type="entry name" value="MAJOR FACILITATOR SUPERFAMILY (MFS) PROFILE DOMAIN-CONTAINING PROTEIN"/>
    <property type="match status" value="1"/>
</dbReference>
<protein>
    <submittedName>
        <fullName evidence="8">MFS transporter</fullName>
    </submittedName>
</protein>
<dbReference type="EMBL" id="JBHTKX010000002">
    <property type="protein sequence ID" value="MFD1129905.1"/>
    <property type="molecule type" value="Genomic_DNA"/>
</dbReference>
<feature type="transmembrane region" description="Helical" evidence="7">
    <location>
        <begin position="404"/>
        <end position="423"/>
    </location>
</feature>
<keyword evidence="3" id="KW-1003">Cell membrane</keyword>
<keyword evidence="2" id="KW-0813">Transport</keyword>
<dbReference type="SUPFAM" id="SSF103473">
    <property type="entry name" value="MFS general substrate transporter"/>
    <property type="match status" value="1"/>
</dbReference>
<evidence type="ECO:0000256" key="2">
    <source>
        <dbReference type="ARBA" id="ARBA00022448"/>
    </source>
</evidence>
<reference evidence="9" key="1">
    <citation type="journal article" date="2019" name="Int. J. Syst. Evol. Microbiol.">
        <title>The Global Catalogue of Microorganisms (GCM) 10K type strain sequencing project: providing services to taxonomists for standard genome sequencing and annotation.</title>
        <authorList>
            <consortium name="The Broad Institute Genomics Platform"/>
            <consortium name="The Broad Institute Genome Sequencing Center for Infectious Disease"/>
            <person name="Wu L."/>
            <person name="Ma J."/>
        </authorList>
    </citation>
    <scope>NUCLEOTIDE SEQUENCE [LARGE SCALE GENOMIC DNA]</scope>
    <source>
        <strain evidence="9">CCUG 53519</strain>
    </source>
</reference>
<sequence>MLQKRLNIKLQSRGLLSNKIFRRLFCAYATASFGDWFDAIAIQVLLVYRWGVTPMTLAMVPVTIALPGLLLGSLAGTIADRVPKVRLMLLCDLLSAVLTLCLLVAPSIYWIIPILMLRSAVSTFMMPAQQAMTRQVVKDEELLQATSLNGLVNQLSKIAGPLLGGVILVVFTPQICILIGAAGRMASCVMLWTIRYASDDVKKAEPVAEPYMETVRSRGAKGNQVQRGSVWKEWKEGWKYLMQHRILLHTMIYSFFGLTALLMVDYQFTVLLREIAPNQESLLGILVAAIGLGAVIMLLIVNRQEHMEYRFGLGAGAMGIGLGIAGLGLIPSGSSSWVITGLSLVIGLGNGLYMVTNQTIMQKESSTEMVGRVFGISNTLMSVALVTAPLAGGAIIELAGVGSAFFWIGLIVAIIGLMGLLFGRKWWRVHQVISEEQHESKQAALH</sequence>
<evidence type="ECO:0000256" key="4">
    <source>
        <dbReference type="ARBA" id="ARBA00022692"/>
    </source>
</evidence>
<dbReference type="InterPro" id="IPR036259">
    <property type="entry name" value="MFS_trans_sf"/>
</dbReference>